<sequence>MTASRQLSPDPSSAHDLFKYTSGRWVYNEHKRFVERERAFNVAELQRLAAAAVGRKVEGILSIHKLGEGAANRAFVIQFRDDFKLVARIPYSITEPRQQEIASEAATMAFLRSKGIPVPEIYGYSASEDNPAQTEYIFMEFSPGRNLGILRADMNEHHPLRFVKSLVALESRLFNLHLPASGSLYFLRDLTTASAKVPVTSGECGSSASFCTGPSTSLPFWFGRRNQLDVYRGPYTEAEAVLNAGAEKEIQYLKQYGRPLFPFDRMRRETFNLEKQLPEVHLDSLQKYLQISSNLIPQGSKGLIRPVIRHPDLRPSNIFVSDEYEITSLIDWQNATALPLFLHSGIPDDLDNSLDPVSTSLETPRLPDDLSALSEERRSELLAIFEKRHLRYFYMTETSKINPTHYETLTFPFSIGRRKIYELEREAAEQLKDSMEMLGLGPEGWISSDNYEAAKEAIARMKEMCLEQAETESDRIAIRDHWVYDDMDEDEYL</sequence>
<protein>
    <recommendedName>
        <fullName evidence="1">Aminoglycoside phosphotransferase domain-containing protein</fullName>
    </recommendedName>
</protein>
<organism evidence="2 3">
    <name type="scientific">Teratosphaeria nubilosa</name>
    <dbReference type="NCBI Taxonomy" id="161662"/>
    <lineage>
        <taxon>Eukaryota</taxon>
        <taxon>Fungi</taxon>
        <taxon>Dikarya</taxon>
        <taxon>Ascomycota</taxon>
        <taxon>Pezizomycotina</taxon>
        <taxon>Dothideomycetes</taxon>
        <taxon>Dothideomycetidae</taxon>
        <taxon>Mycosphaerellales</taxon>
        <taxon>Teratosphaeriaceae</taxon>
        <taxon>Teratosphaeria</taxon>
    </lineage>
</organism>
<keyword evidence="3" id="KW-1185">Reference proteome</keyword>
<dbReference type="Proteomes" id="UP000799436">
    <property type="component" value="Unassembled WGS sequence"/>
</dbReference>
<accession>A0A6G1LBS4</accession>
<reference evidence="2" key="1">
    <citation type="journal article" date="2020" name="Stud. Mycol.">
        <title>101 Dothideomycetes genomes: a test case for predicting lifestyles and emergence of pathogens.</title>
        <authorList>
            <person name="Haridas S."/>
            <person name="Albert R."/>
            <person name="Binder M."/>
            <person name="Bloem J."/>
            <person name="Labutti K."/>
            <person name="Salamov A."/>
            <person name="Andreopoulos B."/>
            <person name="Baker S."/>
            <person name="Barry K."/>
            <person name="Bills G."/>
            <person name="Bluhm B."/>
            <person name="Cannon C."/>
            <person name="Castanera R."/>
            <person name="Culley D."/>
            <person name="Daum C."/>
            <person name="Ezra D."/>
            <person name="Gonzalez J."/>
            <person name="Henrissat B."/>
            <person name="Kuo A."/>
            <person name="Liang C."/>
            <person name="Lipzen A."/>
            <person name="Lutzoni F."/>
            <person name="Magnuson J."/>
            <person name="Mondo S."/>
            <person name="Nolan M."/>
            <person name="Ohm R."/>
            <person name="Pangilinan J."/>
            <person name="Park H.-J."/>
            <person name="Ramirez L."/>
            <person name="Alfaro M."/>
            <person name="Sun H."/>
            <person name="Tritt A."/>
            <person name="Yoshinaga Y."/>
            <person name="Zwiers L.-H."/>
            <person name="Turgeon B."/>
            <person name="Goodwin S."/>
            <person name="Spatafora J."/>
            <person name="Crous P."/>
            <person name="Grigoriev I."/>
        </authorList>
    </citation>
    <scope>NUCLEOTIDE SEQUENCE</scope>
    <source>
        <strain evidence="2">CBS 116005</strain>
    </source>
</reference>
<gene>
    <name evidence="2" type="ORF">EJ03DRAFT_350470</name>
</gene>
<proteinExistence type="predicted"/>
<dbReference type="Gene3D" id="3.30.200.20">
    <property type="entry name" value="Phosphorylase Kinase, domain 1"/>
    <property type="match status" value="1"/>
</dbReference>
<dbReference type="InterPro" id="IPR051035">
    <property type="entry name" value="Mito_inheritance_9"/>
</dbReference>
<dbReference type="InterPro" id="IPR011009">
    <property type="entry name" value="Kinase-like_dom_sf"/>
</dbReference>
<feature type="domain" description="Aminoglycoside phosphotransferase" evidence="1">
    <location>
        <begin position="63"/>
        <end position="177"/>
    </location>
</feature>
<dbReference type="Pfam" id="PF01636">
    <property type="entry name" value="APH"/>
    <property type="match status" value="1"/>
</dbReference>
<dbReference type="OrthoDB" id="10003767at2759"/>
<dbReference type="AlphaFoldDB" id="A0A6G1LBS4"/>
<dbReference type="PANTHER" id="PTHR36091">
    <property type="entry name" value="ALTERED INHERITANCE OF MITOCHONDRIA PROTEIN 9, MITOCHONDRIAL"/>
    <property type="match status" value="1"/>
</dbReference>
<dbReference type="EMBL" id="ML995826">
    <property type="protein sequence ID" value="KAF2770391.1"/>
    <property type="molecule type" value="Genomic_DNA"/>
</dbReference>
<evidence type="ECO:0000313" key="2">
    <source>
        <dbReference type="EMBL" id="KAF2770391.1"/>
    </source>
</evidence>
<dbReference type="PANTHER" id="PTHR36091:SF2">
    <property type="entry name" value="AMINOGLYCOSIDE PHOSPHOTRANSFERASE DOMAIN-CONTAINING PROTEIN"/>
    <property type="match status" value="1"/>
</dbReference>
<evidence type="ECO:0000313" key="3">
    <source>
        <dbReference type="Proteomes" id="UP000799436"/>
    </source>
</evidence>
<dbReference type="GO" id="GO:0005739">
    <property type="term" value="C:mitochondrion"/>
    <property type="evidence" value="ECO:0007669"/>
    <property type="project" value="TreeGrafter"/>
</dbReference>
<dbReference type="InterPro" id="IPR002575">
    <property type="entry name" value="Aminoglycoside_PTrfase"/>
</dbReference>
<name>A0A6G1LBS4_9PEZI</name>
<dbReference type="SUPFAM" id="SSF56112">
    <property type="entry name" value="Protein kinase-like (PK-like)"/>
    <property type="match status" value="1"/>
</dbReference>
<evidence type="ECO:0000259" key="1">
    <source>
        <dbReference type="Pfam" id="PF01636"/>
    </source>
</evidence>